<sequence>MKRGAAAPSIGDRGMVILSGEIGQRVSYYRNTIFEVTSEGLRHYQRPHKRDASFTRPPLAISLAAISVRSCDADGNTRQRRRQGSRFGGFLGFSVLQVSIHVQSSSSSRISI</sequence>
<evidence type="ECO:0000313" key="1">
    <source>
        <dbReference type="EMBL" id="WVZ13810.1"/>
    </source>
</evidence>
<accession>A0AAQ3NR90</accession>
<dbReference type="AlphaFoldDB" id="A0AAQ3NR90"/>
<protein>
    <submittedName>
        <fullName evidence="1">Uncharacterized protein</fullName>
    </submittedName>
</protein>
<dbReference type="EMBL" id="CP144697">
    <property type="protein sequence ID" value="WVZ13810.1"/>
    <property type="molecule type" value="Genomic_DNA"/>
</dbReference>
<reference evidence="1 2" key="1">
    <citation type="journal article" date="2023" name="Life. Sci Alliance">
        <title>Evolutionary insights into 3D genome organization and epigenetic landscape of Vigna mungo.</title>
        <authorList>
            <person name="Junaid A."/>
            <person name="Singh B."/>
            <person name="Bhatia S."/>
        </authorList>
    </citation>
    <scope>NUCLEOTIDE SEQUENCE [LARGE SCALE GENOMIC DNA]</scope>
    <source>
        <strain evidence="1">Urdbean</strain>
    </source>
</reference>
<organism evidence="1 2">
    <name type="scientific">Vigna mungo</name>
    <name type="common">Black gram</name>
    <name type="synonym">Phaseolus mungo</name>
    <dbReference type="NCBI Taxonomy" id="3915"/>
    <lineage>
        <taxon>Eukaryota</taxon>
        <taxon>Viridiplantae</taxon>
        <taxon>Streptophyta</taxon>
        <taxon>Embryophyta</taxon>
        <taxon>Tracheophyta</taxon>
        <taxon>Spermatophyta</taxon>
        <taxon>Magnoliopsida</taxon>
        <taxon>eudicotyledons</taxon>
        <taxon>Gunneridae</taxon>
        <taxon>Pentapetalae</taxon>
        <taxon>rosids</taxon>
        <taxon>fabids</taxon>
        <taxon>Fabales</taxon>
        <taxon>Fabaceae</taxon>
        <taxon>Papilionoideae</taxon>
        <taxon>50 kb inversion clade</taxon>
        <taxon>NPAAA clade</taxon>
        <taxon>indigoferoid/millettioid clade</taxon>
        <taxon>Phaseoleae</taxon>
        <taxon>Vigna</taxon>
    </lineage>
</organism>
<proteinExistence type="predicted"/>
<dbReference type="Proteomes" id="UP001374535">
    <property type="component" value="Chromosome 4"/>
</dbReference>
<name>A0AAQ3NR90_VIGMU</name>
<keyword evidence="2" id="KW-1185">Reference proteome</keyword>
<evidence type="ECO:0000313" key="2">
    <source>
        <dbReference type="Proteomes" id="UP001374535"/>
    </source>
</evidence>
<gene>
    <name evidence="1" type="ORF">V8G54_011376</name>
</gene>